<dbReference type="AlphaFoldDB" id="A0AAV4XZZ2"/>
<dbReference type="EMBL" id="BPLR01001089">
    <property type="protein sequence ID" value="GIY99848.1"/>
    <property type="molecule type" value="Genomic_DNA"/>
</dbReference>
<accession>A0AAV4XZZ2</accession>
<gene>
    <name evidence="1" type="ORF">CEXT_161691</name>
</gene>
<sequence>MKGGSISYIIVAAQQWTTCITYAYHIYPTERREYIFGIFLIAARGGPQIPSVDTTYNPMVRNERRTYFLHNCCSLQNRGPWVPHMHTTYILLKAGLFMTCYTRVDIGFPRVHSTHQPTDGK</sequence>
<name>A0AAV4XZZ2_CAEEX</name>
<protein>
    <submittedName>
        <fullName evidence="1">Uncharacterized protein</fullName>
    </submittedName>
</protein>
<comment type="caution">
    <text evidence="1">The sequence shown here is derived from an EMBL/GenBank/DDBJ whole genome shotgun (WGS) entry which is preliminary data.</text>
</comment>
<dbReference type="Proteomes" id="UP001054945">
    <property type="component" value="Unassembled WGS sequence"/>
</dbReference>
<keyword evidence="2" id="KW-1185">Reference proteome</keyword>
<proteinExistence type="predicted"/>
<organism evidence="1 2">
    <name type="scientific">Caerostris extrusa</name>
    <name type="common">Bark spider</name>
    <name type="synonym">Caerostris bankana</name>
    <dbReference type="NCBI Taxonomy" id="172846"/>
    <lineage>
        <taxon>Eukaryota</taxon>
        <taxon>Metazoa</taxon>
        <taxon>Ecdysozoa</taxon>
        <taxon>Arthropoda</taxon>
        <taxon>Chelicerata</taxon>
        <taxon>Arachnida</taxon>
        <taxon>Araneae</taxon>
        <taxon>Araneomorphae</taxon>
        <taxon>Entelegynae</taxon>
        <taxon>Araneoidea</taxon>
        <taxon>Araneidae</taxon>
        <taxon>Caerostris</taxon>
    </lineage>
</organism>
<evidence type="ECO:0000313" key="2">
    <source>
        <dbReference type="Proteomes" id="UP001054945"/>
    </source>
</evidence>
<reference evidence="1 2" key="1">
    <citation type="submission" date="2021-06" db="EMBL/GenBank/DDBJ databases">
        <title>Caerostris extrusa draft genome.</title>
        <authorList>
            <person name="Kono N."/>
            <person name="Arakawa K."/>
        </authorList>
    </citation>
    <scope>NUCLEOTIDE SEQUENCE [LARGE SCALE GENOMIC DNA]</scope>
</reference>
<evidence type="ECO:0000313" key="1">
    <source>
        <dbReference type="EMBL" id="GIY99848.1"/>
    </source>
</evidence>